<feature type="compositionally biased region" description="Polar residues" evidence="1">
    <location>
        <begin position="17"/>
        <end position="30"/>
    </location>
</feature>
<sequence length="63" mass="6806">MAALLGEDGNRQALANFITTSPVPGTSTRRTLSRPAPRLEPAALQANYPRPGQLRNQRGQMSC</sequence>
<gene>
    <name evidence="2" type="ORF">GCM10011583_72450</name>
</gene>
<keyword evidence="3" id="KW-1185">Reference proteome</keyword>
<protein>
    <submittedName>
        <fullName evidence="2">Uncharacterized protein</fullName>
    </submittedName>
</protein>
<dbReference type="Proteomes" id="UP000660265">
    <property type="component" value="Unassembled WGS sequence"/>
</dbReference>
<evidence type="ECO:0000313" key="2">
    <source>
        <dbReference type="EMBL" id="GGK30052.1"/>
    </source>
</evidence>
<evidence type="ECO:0000256" key="1">
    <source>
        <dbReference type="SAM" id="MobiDB-lite"/>
    </source>
</evidence>
<feature type="compositionally biased region" description="Polar residues" evidence="1">
    <location>
        <begin position="54"/>
        <end position="63"/>
    </location>
</feature>
<feature type="region of interest" description="Disordered" evidence="1">
    <location>
        <begin position="16"/>
        <end position="63"/>
    </location>
</feature>
<name>A0ABQ2EX27_9ACTN</name>
<organism evidence="2 3">
    <name type="scientific">Streptomyces camponoticapitis</name>
    <dbReference type="NCBI Taxonomy" id="1616125"/>
    <lineage>
        <taxon>Bacteria</taxon>
        <taxon>Bacillati</taxon>
        <taxon>Actinomycetota</taxon>
        <taxon>Actinomycetes</taxon>
        <taxon>Kitasatosporales</taxon>
        <taxon>Streptomycetaceae</taxon>
        <taxon>Streptomyces</taxon>
    </lineage>
</organism>
<dbReference type="EMBL" id="BMMV01000040">
    <property type="protein sequence ID" value="GGK30052.1"/>
    <property type="molecule type" value="Genomic_DNA"/>
</dbReference>
<evidence type="ECO:0000313" key="3">
    <source>
        <dbReference type="Proteomes" id="UP000660265"/>
    </source>
</evidence>
<reference evidence="3" key="1">
    <citation type="journal article" date="2019" name="Int. J. Syst. Evol. Microbiol.">
        <title>The Global Catalogue of Microorganisms (GCM) 10K type strain sequencing project: providing services to taxonomists for standard genome sequencing and annotation.</title>
        <authorList>
            <consortium name="The Broad Institute Genomics Platform"/>
            <consortium name="The Broad Institute Genome Sequencing Center for Infectious Disease"/>
            <person name="Wu L."/>
            <person name="Ma J."/>
        </authorList>
    </citation>
    <scope>NUCLEOTIDE SEQUENCE [LARGE SCALE GENOMIC DNA]</scope>
    <source>
        <strain evidence="3">CGMCC 4.7275</strain>
    </source>
</reference>
<proteinExistence type="predicted"/>
<comment type="caution">
    <text evidence="2">The sequence shown here is derived from an EMBL/GenBank/DDBJ whole genome shotgun (WGS) entry which is preliminary data.</text>
</comment>
<accession>A0ABQ2EX27</accession>